<feature type="region of interest" description="Disordered" evidence="1">
    <location>
        <begin position="212"/>
        <end position="261"/>
    </location>
</feature>
<sequence>MYTQDAIQESNASTSVQFSSDNGHSLTLDKKSILVDATALGSKKRKRNENFLSKYLNESFVVKPYPVKTISTNICTLQPVLLVRRSDLPLSSLDFQSSAKSLGQTRLFEADLKILELEKQVDNQPLILVARHKDSKSLFALERESQGLYALFQIGSWVNLQQLLNVAVATKQDSSELSLLSKTTSCQKLPQPNNFSVPNISSKKRIAIQALQSKLRRPSNPTESPTQHKDEHPIELTKAPLSKNYLPHDHGQLESEPTPSNLAETSETIRTQYFEILYLSKASLAYFAKGPLSRARAMFLRSGQPNNGLGNHISFLESLILTISHLDKKYKFGIPLCISSIENEYKDTPNRDGKDATKGIKKTSRKMKRDKNGLYPGEDILIQKWCSTQEDDVELSLSELSTEQLIKIRTSQLRTRETQLQILLILEVLALRPLNVTHDHGENPGNKLLTTSNTSTINHREVEIKNSKKKGSLSLLIDIHVDRLCIWQSVAIETPESISTVSHNTGAVNVLSEIQVKYDENALKDFCTDVIIPFFSSRLPNQCALINSKLGGPVGLSSSKIQLSKTSKSSKPPGAITERSLPKEARRIGKQTHSKNEENRRDQGKAHSTLPSVKPSRSVPKIAAIRKGTRMPTPIKCTSKVEALEANRSGVFRSKRFAQREVNFNSIVVGMDIKAKKEAIKASKDANIESGLSHAISLLRKPNRRLAVEDLFQPDETKYTSPLDLQDSKTSKRDPNLNKVQICATPKSRRTKVFPVETPAYNLDISRSSPTQSPSSPKMAHVKESQLYPIQVTPTKKSRPLFSRDAREDDSHNQPYFHYPLQSNHQKNSDLFLSAKEVFVEPRKINEERCGVIDTPVKGVLNDISCSKSLNESAIKMGGLTDVKSFNESIDNDIYEELGWNEDII</sequence>
<feature type="compositionally biased region" description="Basic and acidic residues" evidence="1">
    <location>
        <begin position="726"/>
        <end position="736"/>
    </location>
</feature>
<dbReference type="PANTHER" id="PTHR28067">
    <property type="entry name" value="DNA REPLICATION REGULATOR SLD3"/>
    <property type="match status" value="1"/>
</dbReference>
<name>A0A383UXD5_BLUHO</name>
<feature type="region of interest" description="Disordered" evidence="1">
    <location>
        <begin position="1"/>
        <end position="23"/>
    </location>
</feature>
<feature type="region of interest" description="Disordered" evidence="1">
    <location>
        <begin position="718"/>
        <end position="737"/>
    </location>
</feature>
<feature type="region of interest" description="Disordered" evidence="1">
    <location>
        <begin position="349"/>
        <end position="368"/>
    </location>
</feature>
<dbReference type="Gene3D" id="1.20.58.2130">
    <property type="match status" value="1"/>
</dbReference>
<feature type="compositionally biased region" description="Basic and acidic residues" evidence="1">
    <location>
        <begin position="594"/>
        <end position="605"/>
    </location>
</feature>
<dbReference type="InterPro" id="IPR013948">
    <property type="entry name" value="DNA_replication_reg_Sld3_C"/>
</dbReference>
<dbReference type="EMBL" id="UNSH01000067">
    <property type="protein sequence ID" value="SZF04577.1"/>
    <property type="molecule type" value="Genomic_DNA"/>
</dbReference>
<dbReference type="VEuPathDB" id="FungiDB:BLGHR1_15374"/>
<dbReference type="GO" id="GO:0031261">
    <property type="term" value="C:DNA replication preinitiation complex"/>
    <property type="evidence" value="ECO:0007669"/>
    <property type="project" value="TreeGrafter"/>
</dbReference>
<dbReference type="GO" id="GO:0006270">
    <property type="term" value="P:DNA replication initiation"/>
    <property type="evidence" value="ECO:0007669"/>
    <property type="project" value="InterPro"/>
</dbReference>
<feature type="compositionally biased region" description="Basic and acidic residues" evidence="1">
    <location>
        <begin position="349"/>
        <end position="358"/>
    </location>
</feature>
<evidence type="ECO:0000259" key="2">
    <source>
        <dbReference type="Pfam" id="PF08639"/>
    </source>
</evidence>
<evidence type="ECO:0000256" key="1">
    <source>
        <dbReference type="SAM" id="MobiDB-lite"/>
    </source>
</evidence>
<organism evidence="3 4">
    <name type="scientific">Blumeria hordei</name>
    <name type="common">Barley powdery mildew</name>
    <name type="synonym">Blumeria graminis f. sp. hordei</name>
    <dbReference type="NCBI Taxonomy" id="2867405"/>
    <lineage>
        <taxon>Eukaryota</taxon>
        <taxon>Fungi</taxon>
        <taxon>Dikarya</taxon>
        <taxon>Ascomycota</taxon>
        <taxon>Pezizomycotina</taxon>
        <taxon>Leotiomycetes</taxon>
        <taxon>Erysiphales</taxon>
        <taxon>Erysiphaceae</taxon>
        <taxon>Blumeria</taxon>
    </lineage>
</organism>
<dbReference type="PANTHER" id="PTHR28067:SF1">
    <property type="entry name" value="DNA REPLICATION REGULATOR SLD3"/>
    <property type="match status" value="1"/>
</dbReference>
<proteinExistence type="predicted"/>
<gene>
    <name evidence="3" type="ORF">BLGHR1_15374</name>
</gene>
<dbReference type="Pfam" id="PF08639">
    <property type="entry name" value="Sld3_STD"/>
    <property type="match status" value="1"/>
</dbReference>
<feature type="region of interest" description="Disordered" evidence="1">
    <location>
        <begin position="561"/>
        <end position="620"/>
    </location>
</feature>
<protein>
    <recommendedName>
        <fullName evidence="2">DNA replication regulator Sld3 C-terminal domain-containing protein</fullName>
    </recommendedName>
</protein>
<dbReference type="Proteomes" id="UP000275772">
    <property type="component" value="Unassembled WGS sequence"/>
</dbReference>
<feature type="domain" description="DNA replication regulator Sld3 C-terminal" evidence="2">
    <location>
        <begin position="264"/>
        <end position="799"/>
    </location>
</feature>
<evidence type="ECO:0000313" key="4">
    <source>
        <dbReference type="Proteomes" id="UP000275772"/>
    </source>
</evidence>
<reference evidence="3 4" key="1">
    <citation type="submission" date="2017-11" db="EMBL/GenBank/DDBJ databases">
        <authorList>
            <person name="Kracher B."/>
        </authorList>
    </citation>
    <scope>NUCLEOTIDE SEQUENCE [LARGE SCALE GENOMIC DNA]</scope>
    <source>
        <strain evidence="3 4">RACE1</strain>
    </source>
</reference>
<feature type="compositionally biased region" description="Polar residues" evidence="1">
    <location>
        <begin position="561"/>
        <end position="570"/>
    </location>
</feature>
<feature type="compositionally biased region" description="Basic residues" evidence="1">
    <location>
        <begin position="359"/>
        <end position="368"/>
    </location>
</feature>
<evidence type="ECO:0000313" key="3">
    <source>
        <dbReference type="EMBL" id="SZF04577.1"/>
    </source>
</evidence>
<dbReference type="AlphaFoldDB" id="A0A383UXD5"/>
<dbReference type="InterPro" id="IPR042511">
    <property type="entry name" value="Sld3"/>
</dbReference>
<feature type="compositionally biased region" description="Basic and acidic residues" evidence="1">
    <location>
        <begin position="226"/>
        <end position="235"/>
    </location>
</feature>
<accession>A0A383UXD5</accession>